<dbReference type="SUPFAM" id="SSF48445">
    <property type="entry name" value="14-3-3 protein"/>
    <property type="match status" value="1"/>
</dbReference>
<dbReference type="InterPro" id="IPR036815">
    <property type="entry name" value="14-3-3_dom_sf"/>
</dbReference>
<dbReference type="Proteomes" id="UP001309876">
    <property type="component" value="Unassembled WGS sequence"/>
</dbReference>
<feature type="compositionally biased region" description="Polar residues" evidence="1">
    <location>
        <begin position="390"/>
        <end position="405"/>
    </location>
</feature>
<evidence type="ECO:0008006" key="4">
    <source>
        <dbReference type="Google" id="ProtNLM"/>
    </source>
</evidence>
<evidence type="ECO:0000313" key="2">
    <source>
        <dbReference type="EMBL" id="KAK5090975.1"/>
    </source>
</evidence>
<feature type="compositionally biased region" description="Low complexity" evidence="1">
    <location>
        <begin position="185"/>
        <end position="197"/>
    </location>
</feature>
<protein>
    <recommendedName>
        <fullName evidence="4">14-3-3 domain-containing protein</fullName>
    </recommendedName>
</protein>
<feature type="compositionally biased region" description="Low complexity" evidence="1">
    <location>
        <begin position="333"/>
        <end position="344"/>
    </location>
</feature>
<gene>
    <name evidence="2" type="ORF">LTR05_001153</name>
</gene>
<evidence type="ECO:0000256" key="1">
    <source>
        <dbReference type="SAM" id="MobiDB-lite"/>
    </source>
</evidence>
<dbReference type="EMBL" id="JAVRRJ010000001">
    <property type="protein sequence ID" value="KAK5090975.1"/>
    <property type="molecule type" value="Genomic_DNA"/>
</dbReference>
<name>A0AAN7YAA3_9EURO</name>
<feature type="compositionally biased region" description="Pro residues" evidence="1">
    <location>
        <begin position="345"/>
        <end position="356"/>
    </location>
</feature>
<organism evidence="2 3">
    <name type="scientific">Lithohypha guttulata</name>
    <dbReference type="NCBI Taxonomy" id="1690604"/>
    <lineage>
        <taxon>Eukaryota</taxon>
        <taxon>Fungi</taxon>
        <taxon>Dikarya</taxon>
        <taxon>Ascomycota</taxon>
        <taxon>Pezizomycotina</taxon>
        <taxon>Eurotiomycetes</taxon>
        <taxon>Chaetothyriomycetidae</taxon>
        <taxon>Chaetothyriales</taxon>
        <taxon>Trichomeriaceae</taxon>
        <taxon>Lithohypha</taxon>
    </lineage>
</organism>
<sequence length="405" mass="44838">MAHVPPDHVHSHDIAGRERLFLIELTYLSKQWLPTDDPPLYGFWMASSEVDQKFLGHFAKTTSIDNNYLSSFLFRVLGLSVILAEKLLKARKAKQLDPVRNPKDKTCINHILWLAREGLVMVEQYILPMVGNYVELKVLAYKLRASFYHIFVLFHNDPPVNNRINRTRSGSGGLYSLYPDPLTPRTPSTSSGNSQSNRRQRSPAISLGGPVGGISTTRIPPGLAIPGQLTTNGSSLFIWPSEDYTPRATNAFAAANSLAESLLPGSHPVRLSVKVEYVAYLYDCLGERDQSRRAARLAIRQVYEAKEGMDDESFEDAAEMVGMLGRMMKRGLQPQSQPSLQQPISAPPERPIPPIPTTTQTKSPRHAKQSSTTSQSPGRSPGRGRRGQSASKGVNPPTTQPTTWV</sequence>
<dbReference type="Gene3D" id="1.20.190.20">
    <property type="entry name" value="14-3-3 domain"/>
    <property type="match status" value="1"/>
</dbReference>
<evidence type="ECO:0000313" key="3">
    <source>
        <dbReference type="Proteomes" id="UP001309876"/>
    </source>
</evidence>
<dbReference type="AlphaFoldDB" id="A0AAN7YAA3"/>
<reference evidence="2 3" key="1">
    <citation type="submission" date="2023-08" db="EMBL/GenBank/DDBJ databases">
        <title>Black Yeasts Isolated from many extreme environments.</title>
        <authorList>
            <person name="Coleine C."/>
            <person name="Stajich J.E."/>
            <person name="Selbmann L."/>
        </authorList>
    </citation>
    <scope>NUCLEOTIDE SEQUENCE [LARGE SCALE GENOMIC DNA]</scope>
    <source>
        <strain evidence="2 3">CCFEE 5910</strain>
    </source>
</reference>
<proteinExistence type="predicted"/>
<keyword evidence="3" id="KW-1185">Reference proteome</keyword>
<comment type="caution">
    <text evidence="2">The sequence shown here is derived from an EMBL/GenBank/DDBJ whole genome shotgun (WGS) entry which is preliminary data.</text>
</comment>
<feature type="region of interest" description="Disordered" evidence="1">
    <location>
        <begin position="171"/>
        <end position="209"/>
    </location>
</feature>
<feature type="region of interest" description="Disordered" evidence="1">
    <location>
        <begin position="331"/>
        <end position="405"/>
    </location>
</feature>
<accession>A0AAN7YAA3</accession>